<dbReference type="RefSeq" id="WP_269332939.1">
    <property type="nucleotide sequence ID" value="NZ_JAMZFT010000002.1"/>
</dbReference>
<evidence type="ECO:0000256" key="2">
    <source>
        <dbReference type="ARBA" id="ARBA00023125"/>
    </source>
</evidence>
<dbReference type="Pfam" id="PF01614">
    <property type="entry name" value="IclR_C"/>
    <property type="match status" value="1"/>
</dbReference>
<dbReference type="InterPro" id="IPR029016">
    <property type="entry name" value="GAF-like_dom_sf"/>
</dbReference>
<organism evidence="5 6">
    <name type="scientific">Futiania mangrovi</name>
    <dbReference type="NCBI Taxonomy" id="2959716"/>
    <lineage>
        <taxon>Bacteria</taxon>
        <taxon>Pseudomonadati</taxon>
        <taxon>Pseudomonadota</taxon>
        <taxon>Alphaproteobacteria</taxon>
        <taxon>Futianiales</taxon>
        <taxon>Futianiaceae</taxon>
        <taxon>Futiania</taxon>
    </lineage>
</organism>
<dbReference type="AlphaFoldDB" id="A0A9J6PGQ2"/>
<dbReference type="InterPro" id="IPR014757">
    <property type="entry name" value="Tscrpt_reg_IclR_C"/>
</dbReference>
<dbReference type="PANTHER" id="PTHR30136:SF35">
    <property type="entry name" value="HTH-TYPE TRANSCRIPTIONAL REGULATOR RV1719"/>
    <property type="match status" value="1"/>
</dbReference>
<dbReference type="SMART" id="SM00346">
    <property type="entry name" value="HTH_ICLR"/>
    <property type="match status" value="1"/>
</dbReference>
<comment type="caution">
    <text evidence="5">The sequence shown here is derived from an EMBL/GenBank/DDBJ whole genome shotgun (WGS) entry which is preliminary data.</text>
</comment>
<gene>
    <name evidence="5" type="ORF">NJQ99_11310</name>
</gene>
<evidence type="ECO:0000256" key="1">
    <source>
        <dbReference type="ARBA" id="ARBA00023015"/>
    </source>
</evidence>
<dbReference type="PROSITE" id="PS51078">
    <property type="entry name" value="ICLR_ED"/>
    <property type="match status" value="1"/>
</dbReference>
<accession>A0A9J6PGQ2</accession>
<dbReference type="InterPro" id="IPR036390">
    <property type="entry name" value="WH_DNA-bd_sf"/>
</dbReference>
<dbReference type="InterPro" id="IPR005471">
    <property type="entry name" value="Tscrpt_reg_IclR_N"/>
</dbReference>
<dbReference type="PANTHER" id="PTHR30136">
    <property type="entry name" value="HELIX-TURN-HELIX TRANSCRIPTIONAL REGULATOR, ICLR FAMILY"/>
    <property type="match status" value="1"/>
</dbReference>
<dbReference type="Gene3D" id="3.30.450.40">
    <property type="match status" value="1"/>
</dbReference>
<evidence type="ECO:0000313" key="6">
    <source>
        <dbReference type="Proteomes" id="UP001055804"/>
    </source>
</evidence>
<dbReference type="InterPro" id="IPR036388">
    <property type="entry name" value="WH-like_DNA-bd_sf"/>
</dbReference>
<dbReference type="Proteomes" id="UP001055804">
    <property type="component" value="Unassembled WGS sequence"/>
</dbReference>
<dbReference type="GO" id="GO:0003700">
    <property type="term" value="F:DNA-binding transcription factor activity"/>
    <property type="evidence" value="ECO:0007669"/>
    <property type="project" value="TreeGrafter"/>
</dbReference>
<dbReference type="Gene3D" id="1.10.10.10">
    <property type="entry name" value="Winged helix-like DNA-binding domain superfamily/Winged helix DNA-binding domain"/>
    <property type="match status" value="1"/>
</dbReference>
<evidence type="ECO:0000256" key="3">
    <source>
        <dbReference type="ARBA" id="ARBA00023163"/>
    </source>
</evidence>
<evidence type="ECO:0000313" key="5">
    <source>
        <dbReference type="EMBL" id="MCP1337000.1"/>
    </source>
</evidence>
<dbReference type="Pfam" id="PF09339">
    <property type="entry name" value="HTH_IclR"/>
    <property type="match status" value="1"/>
</dbReference>
<feature type="domain" description="IclR-ED" evidence="4">
    <location>
        <begin position="73"/>
        <end position="257"/>
    </location>
</feature>
<keyword evidence="3" id="KW-0804">Transcription</keyword>
<name>A0A9J6PGQ2_9PROT</name>
<keyword evidence="2" id="KW-0238">DNA-binding</keyword>
<evidence type="ECO:0000259" key="4">
    <source>
        <dbReference type="PROSITE" id="PS51078"/>
    </source>
</evidence>
<keyword evidence="6" id="KW-1185">Reference proteome</keyword>
<keyword evidence="1" id="KW-0805">Transcription regulation</keyword>
<dbReference type="EMBL" id="JAMZFT010000002">
    <property type="protein sequence ID" value="MCP1337000.1"/>
    <property type="molecule type" value="Genomic_DNA"/>
</dbReference>
<dbReference type="GO" id="GO:0003677">
    <property type="term" value="F:DNA binding"/>
    <property type="evidence" value="ECO:0007669"/>
    <property type="project" value="UniProtKB-KW"/>
</dbReference>
<dbReference type="SUPFAM" id="SSF55781">
    <property type="entry name" value="GAF domain-like"/>
    <property type="match status" value="1"/>
</dbReference>
<dbReference type="GO" id="GO:0045892">
    <property type="term" value="P:negative regulation of DNA-templated transcription"/>
    <property type="evidence" value="ECO:0007669"/>
    <property type="project" value="TreeGrafter"/>
</dbReference>
<proteinExistence type="predicted"/>
<sequence>MAEKTAAGPVKTAARTLDVFEAFRAAGEPLSLSELAERIKSPISSCHALVKTLQARGYVYTLDQRRHIYPTKRLLEVATDIARRDPLVRRITPLMTRLRDATGETVLMGKRQGDGIIYLEVAEGTHTIRYTAHAGETKPLHSSAIGKAVLSLLTEAEMERLLGKRLSAPTPNTLTDVALLKADIAEGRARGCFITRGENVADVMALGIVRKIAGETLGFALAGPIARVEQNYDRYLARVMAFGEELSALDRTVSQVR</sequence>
<dbReference type="SUPFAM" id="SSF46785">
    <property type="entry name" value="Winged helix' DNA-binding domain"/>
    <property type="match status" value="1"/>
</dbReference>
<dbReference type="InterPro" id="IPR050707">
    <property type="entry name" value="HTH_MetabolicPath_Reg"/>
</dbReference>
<reference evidence="5" key="1">
    <citation type="submission" date="2022-06" db="EMBL/GenBank/DDBJ databases">
        <title>Isolation and Genomics of Futiania mangrovii gen. nov., sp. nov., a Rare and Metabolically-versatile member in the Class Alphaproteobacteria.</title>
        <authorList>
            <person name="Liu L."/>
            <person name="Huang W.-C."/>
            <person name="Pan J."/>
            <person name="Li J."/>
            <person name="Huang Y."/>
            <person name="Du H."/>
            <person name="Liu Y."/>
            <person name="Li M."/>
        </authorList>
    </citation>
    <scope>NUCLEOTIDE SEQUENCE</scope>
    <source>
        <strain evidence="5">FT118</strain>
    </source>
</reference>
<protein>
    <submittedName>
        <fullName evidence="5">IclR family transcriptional regulator</fullName>
    </submittedName>
</protein>